<organism evidence="2 3">
    <name type="scientific">Aphis craccivora</name>
    <name type="common">Cowpea aphid</name>
    <dbReference type="NCBI Taxonomy" id="307492"/>
    <lineage>
        <taxon>Eukaryota</taxon>
        <taxon>Metazoa</taxon>
        <taxon>Ecdysozoa</taxon>
        <taxon>Arthropoda</taxon>
        <taxon>Hexapoda</taxon>
        <taxon>Insecta</taxon>
        <taxon>Pterygota</taxon>
        <taxon>Neoptera</taxon>
        <taxon>Paraneoptera</taxon>
        <taxon>Hemiptera</taxon>
        <taxon>Sternorrhyncha</taxon>
        <taxon>Aphidomorpha</taxon>
        <taxon>Aphidoidea</taxon>
        <taxon>Aphididae</taxon>
        <taxon>Aphidini</taxon>
        <taxon>Aphis</taxon>
        <taxon>Aphis</taxon>
    </lineage>
</organism>
<feature type="non-terminal residue" evidence="2">
    <location>
        <position position="1"/>
    </location>
</feature>
<accession>A0A6G0YUM2</accession>
<keyword evidence="1" id="KW-0812">Transmembrane</keyword>
<evidence type="ECO:0000313" key="2">
    <source>
        <dbReference type="EMBL" id="KAF0761356.1"/>
    </source>
</evidence>
<evidence type="ECO:0000256" key="1">
    <source>
        <dbReference type="SAM" id="Phobius"/>
    </source>
</evidence>
<comment type="caution">
    <text evidence="2">The sequence shown here is derived from an EMBL/GenBank/DDBJ whole genome shotgun (WGS) entry which is preliminary data.</text>
</comment>
<name>A0A6G0YUM2_APHCR</name>
<sequence length="163" mass="19225">LQPYKKVDFKNWSCVKMAVSFLNSERSDECIDYTMLSLVHWGGHFLNFPIVFKSAGKNQKKIKEKREFLRKTSFRPNRFLYGCNSKTNHCKYLKFSPNVPYELLSFENVKICKIKNTTLRNSLLRFAFYLLIPIAQFFLLFCVFMPLKYKPPFSVTTGNYILG</sequence>
<dbReference type="Proteomes" id="UP000478052">
    <property type="component" value="Unassembled WGS sequence"/>
</dbReference>
<dbReference type="AlphaFoldDB" id="A0A6G0YUM2"/>
<gene>
    <name evidence="2" type="ORF">FWK35_00024777</name>
</gene>
<proteinExistence type="predicted"/>
<feature type="transmembrane region" description="Helical" evidence="1">
    <location>
        <begin position="123"/>
        <end position="147"/>
    </location>
</feature>
<reference evidence="2 3" key="1">
    <citation type="submission" date="2019-08" db="EMBL/GenBank/DDBJ databases">
        <title>Whole genome of Aphis craccivora.</title>
        <authorList>
            <person name="Voronova N.V."/>
            <person name="Shulinski R.S."/>
            <person name="Bandarenka Y.V."/>
            <person name="Zhorov D.G."/>
            <person name="Warner D."/>
        </authorList>
    </citation>
    <scope>NUCLEOTIDE SEQUENCE [LARGE SCALE GENOMIC DNA]</scope>
    <source>
        <strain evidence="2">180601</strain>
        <tissue evidence="2">Whole Body</tissue>
    </source>
</reference>
<keyword evidence="3" id="KW-1185">Reference proteome</keyword>
<keyword evidence="1" id="KW-1133">Transmembrane helix</keyword>
<protein>
    <submittedName>
        <fullName evidence="2">Uncharacterized protein</fullName>
    </submittedName>
</protein>
<keyword evidence="1" id="KW-0472">Membrane</keyword>
<dbReference type="EMBL" id="VUJU01002422">
    <property type="protein sequence ID" value="KAF0761356.1"/>
    <property type="molecule type" value="Genomic_DNA"/>
</dbReference>
<evidence type="ECO:0000313" key="3">
    <source>
        <dbReference type="Proteomes" id="UP000478052"/>
    </source>
</evidence>